<evidence type="ECO:0000313" key="5">
    <source>
        <dbReference type="Proteomes" id="UP000274909"/>
    </source>
</evidence>
<dbReference type="EMBL" id="RZGZ01000001">
    <property type="protein sequence ID" value="RUR03403.1"/>
    <property type="molecule type" value="Genomic_DNA"/>
</dbReference>
<keyword evidence="2" id="KW-0472">Membrane</keyword>
<dbReference type="RefSeq" id="WP_127046758.1">
    <property type="nucleotide sequence ID" value="NZ_RZGZ01000001.1"/>
</dbReference>
<dbReference type="PROSITE" id="PS51318">
    <property type="entry name" value="TAT"/>
    <property type="match status" value="1"/>
</dbReference>
<dbReference type="InterPro" id="IPR038507">
    <property type="entry name" value="YcnI-like_sf"/>
</dbReference>
<feature type="region of interest" description="Disordered" evidence="1">
    <location>
        <begin position="180"/>
        <end position="204"/>
    </location>
</feature>
<keyword evidence="2" id="KW-0812">Transmembrane</keyword>
<reference evidence="4 5" key="1">
    <citation type="submission" date="2018-12" db="EMBL/GenBank/DDBJ databases">
        <authorList>
            <person name="Li F."/>
        </authorList>
    </citation>
    <scope>NUCLEOTIDE SEQUENCE [LARGE SCALE GENOMIC DNA]</scope>
    <source>
        <strain evidence="4 5">EGI 6500705</strain>
    </source>
</reference>
<keyword evidence="2" id="KW-1133">Transmembrane helix</keyword>
<evidence type="ECO:0000259" key="3">
    <source>
        <dbReference type="Pfam" id="PF07987"/>
    </source>
</evidence>
<dbReference type="OrthoDB" id="9810871at2"/>
<evidence type="ECO:0000256" key="2">
    <source>
        <dbReference type="SAM" id="Phobius"/>
    </source>
</evidence>
<dbReference type="InterPro" id="IPR012533">
    <property type="entry name" value="YcnI-copper_dom"/>
</dbReference>
<dbReference type="Gene3D" id="2.60.40.2230">
    <property type="entry name" value="Uncharacterised protein YcnI-like PF07987, DUF1775"/>
    <property type="match status" value="1"/>
</dbReference>
<dbReference type="Pfam" id="PF07987">
    <property type="entry name" value="DUF1775"/>
    <property type="match status" value="1"/>
</dbReference>
<dbReference type="CDD" id="cd08545">
    <property type="entry name" value="YcnI_like"/>
    <property type="match status" value="1"/>
</dbReference>
<organism evidence="4 5">
    <name type="scientific">Labedella endophytica</name>
    <dbReference type="NCBI Taxonomy" id="1523160"/>
    <lineage>
        <taxon>Bacteria</taxon>
        <taxon>Bacillati</taxon>
        <taxon>Actinomycetota</taxon>
        <taxon>Actinomycetes</taxon>
        <taxon>Micrococcales</taxon>
        <taxon>Microbacteriaceae</taxon>
        <taxon>Labedella</taxon>
    </lineage>
</organism>
<keyword evidence="5" id="KW-1185">Reference proteome</keyword>
<dbReference type="Proteomes" id="UP000274909">
    <property type="component" value="Unassembled WGS sequence"/>
</dbReference>
<evidence type="ECO:0000313" key="4">
    <source>
        <dbReference type="EMBL" id="RUR03403.1"/>
    </source>
</evidence>
<comment type="caution">
    <text evidence="4">The sequence shown here is derived from an EMBL/GenBank/DDBJ whole genome shotgun (WGS) entry which is preliminary data.</text>
</comment>
<feature type="domain" description="YncI copper-binding" evidence="3">
    <location>
        <begin position="41"/>
        <end position="175"/>
    </location>
</feature>
<accession>A0A433JWQ0</accession>
<proteinExistence type="predicted"/>
<dbReference type="AlphaFoldDB" id="A0A433JWQ0"/>
<evidence type="ECO:0000256" key="1">
    <source>
        <dbReference type="SAM" id="MobiDB-lite"/>
    </source>
</evidence>
<feature type="transmembrane region" description="Helical" evidence="2">
    <location>
        <begin position="216"/>
        <end position="238"/>
    </location>
</feature>
<protein>
    <submittedName>
        <fullName evidence="4">DUF1775 domain-containing protein</fullName>
    </submittedName>
</protein>
<sequence length="243" mass="24526">MTSRTTSTAPSTRSPRRRTLALGGVAGLALVFAAPLAASAHVGVTPDTTAAGSYANLTFAVPHGCDGSPTTEIRITIPESVITVTPTVNPNWDVTKVASETDPDYTAEVVYTAKTPLADGLRDTFTLSVPLPAGEAGDVVEFPVLQTCEVGSTEWNEETVAGEDEPEHPAPAVVLTAASEDAHGHGAAEPSDDSGTEAASADASTDAAADPAVGTAIGLGVAGLVVGLAGVVLAVWALRRRSS</sequence>
<dbReference type="InterPro" id="IPR006311">
    <property type="entry name" value="TAT_signal"/>
</dbReference>
<name>A0A433JWQ0_9MICO</name>
<gene>
    <name evidence="4" type="ORF">ELQ94_02345</name>
</gene>